<feature type="compositionally biased region" description="Basic and acidic residues" evidence="1">
    <location>
        <begin position="9"/>
        <end position="20"/>
    </location>
</feature>
<dbReference type="Proteomes" id="UP001630127">
    <property type="component" value="Unassembled WGS sequence"/>
</dbReference>
<evidence type="ECO:0000256" key="1">
    <source>
        <dbReference type="SAM" id="MobiDB-lite"/>
    </source>
</evidence>
<keyword evidence="3" id="KW-1185">Reference proteome</keyword>
<organism evidence="2 3">
    <name type="scientific">Cinchona calisaya</name>
    <dbReference type="NCBI Taxonomy" id="153742"/>
    <lineage>
        <taxon>Eukaryota</taxon>
        <taxon>Viridiplantae</taxon>
        <taxon>Streptophyta</taxon>
        <taxon>Embryophyta</taxon>
        <taxon>Tracheophyta</taxon>
        <taxon>Spermatophyta</taxon>
        <taxon>Magnoliopsida</taxon>
        <taxon>eudicotyledons</taxon>
        <taxon>Gunneridae</taxon>
        <taxon>Pentapetalae</taxon>
        <taxon>asterids</taxon>
        <taxon>lamiids</taxon>
        <taxon>Gentianales</taxon>
        <taxon>Rubiaceae</taxon>
        <taxon>Cinchonoideae</taxon>
        <taxon>Cinchoneae</taxon>
        <taxon>Cinchona</taxon>
    </lineage>
</organism>
<dbReference type="AlphaFoldDB" id="A0ABD2ZSV0"/>
<dbReference type="EMBL" id="JBJUIK010000007">
    <property type="protein sequence ID" value="KAL3522500.1"/>
    <property type="molecule type" value="Genomic_DNA"/>
</dbReference>
<comment type="caution">
    <text evidence="2">The sequence shown here is derived from an EMBL/GenBank/DDBJ whole genome shotgun (WGS) entry which is preliminary data.</text>
</comment>
<accession>A0ABD2ZSV0</accession>
<feature type="region of interest" description="Disordered" evidence="1">
    <location>
        <begin position="1"/>
        <end position="20"/>
    </location>
</feature>
<evidence type="ECO:0000313" key="3">
    <source>
        <dbReference type="Proteomes" id="UP001630127"/>
    </source>
</evidence>
<name>A0ABD2ZSV0_9GENT</name>
<gene>
    <name evidence="2" type="ORF">ACH5RR_015334</name>
</gene>
<proteinExistence type="predicted"/>
<protein>
    <submittedName>
        <fullName evidence="2">Uncharacterized protein</fullName>
    </submittedName>
</protein>
<sequence length="103" mass="11645">MVEGEAEAEDRGDREGEVSMLDFAEKRDKEEEFQSFITPLTWKKSVVLLYCVKLAFFYGCADVCQSAVQDSGIRAEMRSTQTSQGNSATTDHHHLIEVMMFEA</sequence>
<evidence type="ECO:0000313" key="2">
    <source>
        <dbReference type="EMBL" id="KAL3522500.1"/>
    </source>
</evidence>
<reference evidence="2 3" key="1">
    <citation type="submission" date="2024-11" db="EMBL/GenBank/DDBJ databases">
        <title>A near-complete genome assembly of Cinchona calisaya.</title>
        <authorList>
            <person name="Lian D.C."/>
            <person name="Zhao X.W."/>
            <person name="Wei L."/>
        </authorList>
    </citation>
    <scope>NUCLEOTIDE SEQUENCE [LARGE SCALE GENOMIC DNA]</scope>
    <source>
        <tissue evidence="2">Nenye</tissue>
    </source>
</reference>